<name>A0A917ILD0_9BACT</name>
<evidence type="ECO:0000313" key="3">
    <source>
        <dbReference type="EMBL" id="GGH56947.1"/>
    </source>
</evidence>
<sequence>MNNARGTTLYLLCSWLLLCTGCSTQQRGLFGKKTPHEQYSSRITSAGLAGSELGQQWFMAASKALNTPVNITLPYQETGFFAAEKPEAAGFSFTARRGEQIQIEITARPADSFRVFADLWKPTAANNTPELLAAADTTQWTIQQDAETDARFILRLQPELLRSGEYQLRITTGPSLAFPVPGTHARIGSFWGDNRDGGNRSHEGIDIFGKFRTPVVAVAKGTITSTRQNNLGGKVVFLRPDKKPYNIYYAHLDEQLVTEGQQVNMGDTLGLMGNTGNARKTPTHLHFGIYTSGGAVDPLPFVKPGKATPAAVTAATDLLQQNARCSAPAVIYSSPARNSTVVEKLPANSAVRILAATASWYKIILPDNREGFAESRLFTAKPYSTRTLTTPVRLLQTPDSTAAAKSFIAKGTTVNLIGSYQGWQLIAHEERLGWIRL</sequence>
<proteinExistence type="predicted"/>
<evidence type="ECO:0000259" key="2">
    <source>
        <dbReference type="Pfam" id="PF08239"/>
    </source>
</evidence>
<evidence type="ECO:0000313" key="4">
    <source>
        <dbReference type="Proteomes" id="UP000627292"/>
    </source>
</evidence>
<dbReference type="EMBL" id="BMIB01000001">
    <property type="protein sequence ID" value="GGH56947.1"/>
    <property type="molecule type" value="Genomic_DNA"/>
</dbReference>
<dbReference type="AlphaFoldDB" id="A0A917ILD0"/>
<dbReference type="Gene3D" id="2.30.30.40">
    <property type="entry name" value="SH3 Domains"/>
    <property type="match status" value="1"/>
</dbReference>
<dbReference type="InterPro" id="IPR016047">
    <property type="entry name" value="M23ase_b-sheet_dom"/>
</dbReference>
<feature type="domain" description="SH3b" evidence="2">
    <location>
        <begin position="331"/>
        <end position="376"/>
    </location>
</feature>
<dbReference type="InterPro" id="IPR050570">
    <property type="entry name" value="Cell_wall_metabolism_enzyme"/>
</dbReference>
<dbReference type="CDD" id="cd12797">
    <property type="entry name" value="M23_peptidase"/>
    <property type="match status" value="1"/>
</dbReference>
<dbReference type="GO" id="GO:0004222">
    <property type="term" value="F:metalloendopeptidase activity"/>
    <property type="evidence" value="ECO:0007669"/>
    <property type="project" value="TreeGrafter"/>
</dbReference>
<dbReference type="Proteomes" id="UP000627292">
    <property type="component" value="Unassembled WGS sequence"/>
</dbReference>
<dbReference type="RefSeq" id="WP_188949646.1">
    <property type="nucleotide sequence ID" value="NZ_BMIB01000001.1"/>
</dbReference>
<gene>
    <name evidence="3" type="ORF">GCM10011379_01100</name>
</gene>
<reference evidence="3" key="2">
    <citation type="submission" date="2020-09" db="EMBL/GenBank/DDBJ databases">
        <authorList>
            <person name="Sun Q."/>
            <person name="Zhou Y."/>
        </authorList>
    </citation>
    <scope>NUCLEOTIDE SEQUENCE</scope>
    <source>
        <strain evidence="3">CGMCC 1.15290</strain>
    </source>
</reference>
<keyword evidence="4" id="KW-1185">Reference proteome</keyword>
<dbReference type="PANTHER" id="PTHR21666:SF268">
    <property type="entry name" value="PEPTIDASE M23 DOMAIN-CONTAINING PROTEIN"/>
    <property type="match status" value="1"/>
</dbReference>
<dbReference type="SUPFAM" id="SSF51261">
    <property type="entry name" value="Duplicated hybrid motif"/>
    <property type="match status" value="1"/>
</dbReference>
<dbReference type="InterPro" id="IPR003646">
    <property type="entry name" value="SH3-like_bac-type"/>
</dbReference>
<organism evidence="3 4">
    <name type="scientific">Filimonas zeae</name>
    <dbReference type="NCBI Taxonomy" id="1737353"/>
    <lineage>
        <taxon>Bacteria</taxon>
        <taxon>Pseudomonadati</taxon>
        <taxon>Bacteroidota</taxon>
        <taxon>Chitinophagia</taxon>
        <taxon>Chitinophagales</taxon>
        <taxon>Chitinophagaceae</taxon>
        <taxon>Filimonas</taxon>
    </lineage>
</organism>
<feature type="domain" description="M23ase beta-sheet core" evidence="1">
    <location>
        <begin position="201"/>
        <end position="298"/>
    </location>
</feature>
<dbReference type="Pfam" id="PF08239">
    <property type="entry name" value="SH3_3"/>
    <property type="match status" value="1"/>
</dbReference>
<reference evidence="3" key="1">
    <citation type="journal article" date="2014" name="Int. J. Syst. Evol. Microbiol.">
        <title>Complete genome sequence of Corynebacterium casei LMG S-19264T (=DSM 44701T), isolated from a smear-ripened cheese.</title>
        <authorList>
            <consortium name="US DOE Joint Genome Institute (JGI-PGF)"/>
            <person name="Walter F."/>
            <person name="Albersmeier A."/>
            <person name="Kalinowski J."/>
            <person name="Ruckert C."/>
        </authorList>
    </citation>
    <scope>NUCLEOTIDE SEQUENCE</scope>
    <source>
        <strain evidence="3">CGMCC 1.15290</strain>
    </source>
</reference>
<dbReference type="Gene3D" id="2.70.70.10">
    <property type="entry name" value="Glucose Permease (Domain IIA)"/>
    <property type="match status" value="1"/>
</dbReference>
<dbReference type="InterPro" id="IPR011055">
    <property type="entry name" value="Dup_hybrid_motif"/>
</dbReference>
<accession>A0A917ILD0</accession>
<evidence type="ECO:0000259" key="1">
    <source>
        <dbReference type="Pfam" id="PF01551"/>
    </source>
</evidence>
<protein>
    <submittedName>
        <fullName evidence="3">Uncharacterized protein</fullName>
    </submittedName>
</protein>
<dbReference type="PANTHER" id="PTHR21666">
    <property type="entry name" value="PEPTIDASE-RELATED"/>
    <property type="match status" value="1"/>
</dbReference>
<dbReference type="Pfam" id="PF01551">
    <property type="entry name" value="Peptidase_M23"/>
    <property type="match status" value="1"/>
</dbReference>
<comment type="caution">
    <text evidence="3">The sequence shown here is derived from an EMBL/GenBank/DDBJ whole genome shotgun (WGS) entry which is preliminary data.</text>
</comment>